<proteinExistence type="predicted"/>
<dbReference type="EMBL" id="QLMA01000003">
    <property type="protein sequence ID" value="RAJ83309.1"/>
    <property type="molecule type" value="Genomic_DNA"/>
</dbReference>
<dbReference type="Proteomes" id="UP000249819">
    <property type="component" value="Unassembled WGS sequence"/>
</dbReference>
<gene>
    <name evidence="1" type="ORF">CLV59_103273</name>
</gene>
<evidence type="ECO:0000313" key="2">
    <source>
        <dbReference type="Proteomes" id="UP000249819"/>
    </source>
</evidence>
<protein>
    <submittedName>
        <fullName evidence="1">Uncharacterized protein</fullName>
    </submittedName>
</protein>
<name>A0A327W243_9BACT</name>
<organism evidence="1 2">
    <name type="scientific">Chitinophaga dinghuensis</name>
    <dbReference type="NCBI Taxonomy" id="1539050"/>
    <lineage>
        <taxon>Bacteria</taxon>
        <taxon>Pseudomonadati</taxon>
        <taxon>Bacteroidota</taxon>
        <taxon>Chitinophagia</taxon>
        <taxon>Chitinophagales</taxon>
        <taxon>Chitinophagaceae</taxon>
        <taxon>Chitinophaga</taxon>
    </lineage>
</organism>
<keyword evidence="2" id="KW-1185">Reference proteome</keyword>
<evidence type="ECO:0000313" key="1">
    <source>
        <dbReference type="EMBL" id="RAJ83309.1"/>
    </source>
</evidence>
<sequence>MPVPPKMLVVRAFSVKAMKKNQLTEKKLDQLKI</sequence>
<dbReference type="AlphaFoldDB" id="A0A327W243"/>
<comment type="caution">
    <text evidence="1">The sequence shown here is derived from an EMBL/GenBank/DDBJ whole genome shotgun (WGS) entry which is preliminary data.</text>
</comment>
<accession>A0A327W243</accession>
<reference evidence="1 2" key="1">
    <citation type="submission" date="2018-06" db="EMBL/GenBank/DDBJ databases">
        <title>Genomic Encyclopedia of Archaeal and Bacterial Type Strains, Phase II (KMG-II): from individual species to whole genera.</title>
        <authorList>
            <person name="Goeker M."/>
        </authorList>
    </citation>
    <scope>NUCLEOTIDE SEQUENCE [LARGE SCALE GENOMIC DNA]</scope>
    <source>
        <strain evidence="1 2">DSM 29821</strain>
    </source>
</reference>